<protein>
    <submittedName>
        <fullName evidence="1">Uncharacterized protein</fullName>
    </submittedName>
</protein>
<comment type="caution">
    <text evidence="1">The sequence shown here is derived from an EMBL/GenBank/DDBJ whole genome shotgun (WGS) entry which is preliminary data.</text>
</comment>
<evidence type="ECO:0000313" key="1">
    <source>
        <dbReference type="EMBL" id="KAJ4123246.1"/>
    </source>
</evidence>
<accession>A0ABQ8R2B2</accession>
<dbReference type="EMBL" id="JAOQBH010000017">
    <property type="protein sequence ID" value="KAJ4123246.1"/>
    <property type="molecule type" value="Genomic_DNA"/>
</dbReference>
<evidence type="ECO:0000313" key="2">
    <source>
        <dbReference type="Proteomes" id="UP001152024"/>
    </source>
</evidence>
<name>A0ABQ8R2B2_FUSEQ</name>
<gene>
    <name evidence="1" type="ORF">NW768_009778</name>
</gene>
<sequence>MYFKGKLDWYHHYAKDETFVILLPSSPVCVGDSFYLFSQWTVDAQGCKKQNHFSTITVDSVSRTNSSDVTFILKGSWYNCTITTKSGYRELSVVMRNPQNGVSDAMPLKRIWESKEEHTGTTRVWTGNFKHMNFANHEPAILVVPDGFGEGKPILSMWQ</sequence>
<reference evidence="1" key="1">
    <citation type="submission" date="2022-09" db="EMBL/GenBank/DDBJ databases">
        <title>Fusarium specimens isolated from Avocado Roots.</title>
        <authorList>
            <person name="Stajich J."/>
            <person name="Roper C."/>
            <person name="Heimlech-Rivalta G."/>
        </authorList>
    </citation>
    <scope>NUCLEOTIDE SEQUENCE</scope>
    <source>
        <strain evidence="1">CF00095</strain>
    </source>
</reference>
<proteinExistence type="predicted"/>
<dbReference type="Proteomes" id="UP001152024">
    <property type="component" value="Unassembled WGS sequence"/>
</dbReference>
<organism evidence="1 2">
    <name type="scientific">Fusarium equiseti</name>
    <name type="common">Fusarium scirpi</name>
    <dbReference type="NCBI Taxonomy" id="61235"/>
    <lineage>
        <taxon>Eukaryota</taxon>
        <taxon>Fungi</taxon>
        <taxon>Dikarya</taxon>
        <taxon>Ascomycota</taxon>
        <taxon>Pezizomycotina</taxon>
        <taxon>Sordariomycetes</taxon>
        <taxon>Hypocreomycetidae</taxon>
        <taxon>Hypocreales</taxon>
        <taxon>Nectriaceae</taxon>
        <taxon>Fusarium</taxon>
        <taxon>Fusarium incarnatum-equiseti species complex</taxon>
    </lineage>
</organism>
<keyword evidence="2" id="KW-1185">Reference proteome</keyword>